<dbReference type="EMBL" id="CAMXCT020004335">
    <property type="protein sequence ID" value="CAL1162007.1"/>
    <property type="molecule type" value="Genomic_DNA"/>
</dbReference>
<dbReference type="SUPFAM" id="SSF50978">
    <property type="entry name" value="WD40 repeat-like"/>
    <property type="match status" value="1"/>
</dbReference>
<dbReference type="InterPro" id="IPR036322">
    <property type="entry name" value="WD40_repeat_dom_sf"/>
</dbReference>
<dbReference type="EMBL" id="CAMXCT010004335">
    <property type="protein sequence ID" value="CAI4008632.1"/>
    <property type="molecule type" value="Genomic_DNA"/>
</dbReference>
<evidence type="ECO:0000256" key="3">
    <source>
        <dbReference type="ARBA" id="ARBA00022679"/>
    </source>
</evidence>
<feature type="domain" description="DTW" evidence="9">
    <location>
        <begin position="911"/>
        <end position="1121"/>
    </location>
</feature>
<protein>
    <recommendedName>
        <fullName evidence="1">tRNA-uridine aminocarboxypropyltransferase</fullName>
        <ecNumber evidence="1">2.5.1.25</ecNumber>
    </recommendedName>
</protein>
<keyword evidence="2" id="KW-0853">WD repeat</keyword>
<evidence type="ECO:0000256" key="2">
    <source>
        <dbReference type="ARBA" id="ARBA00022574"/>
    </source>
</evidence>
<dbReference type="GO" id="GO:0016432">
    <property type="term" value="F:tRNA-uridine aminocarboxypropyltransferase activity"/>
    <property type="evidence" value="ECO:0007669"/>
    <property type="project" value="UniProtKB-EC"/>
</dbReference>
<dbReference type="GO" id="GO:0031514">
    <property type="term" value="C:motile cilium"/>
    <property type="evidence" value="ECO:0007669"/>
    <property type="project" value="UniProtKB-SubCell"/>
</dbReference>
<dbReference type="InterPro" id="IPR001680">
    <property type="entry name" value="WD40_rpt"/>
</dbReference>
<reference evidence="11" key="2">
    <citation type="submission" date="2024-04" db="EMBL/GenBank/DDBJ databases">
        <authorList>
            <person name="Chen Y."/>
            <person name="Shah S."/>
            <person name="Dougan E. K."/>
            <person name="Thang M."/>
            <person name="Chan C."/>
        </authorList>
    </citation>
    <scope>NUCLEOTIDE SEQUENCE [LARGE SCALE GENOMIC DNA]</scope>
</reference>
<keyword evidence="3" id="KW-0808">Transferase</keyword>
<dbReference type="EMBL" id="CAMXCT030004335">
    <property type="protein sequence ID" value="CAL4795944.1"/>
    <property type="molecule type" value="Genomic_DNA"/>
</dbReference>
<feature type="region of interest" description="Disordered" evidence="8">
    <location>
        <begin position="699"/>
        <end position="742"/>
    </location>
</feature>
<name>A0A9P1DF69_9DINO</name>
<dbReference type="Proteomes" id="UP001152797">
    <property type="component" value="Unassembled WGS sequence"/>
</dbReference>
<evidence type="ECO:0000259" key="9">
    <source>
        <dbReference type="SMART" id="SM01144"/>
    </source>
</evidence>
<keyword evidence="6" id="KW-0677">Repeat</keyword>
<keyword evidence="12" id="KW-1185">Reference proteome</keyword>
<evidence type="ECO:0000256" key="5">
    <source>
        <dbReference type="ARBA" id="ARBA00022694"/>
    </source>
</evidence>
<dbReference type="EC" id="2.5.1.25" evidence="1"/>
<proteinExistence type="predicted"/>
<comment type="caution">
    <text evidence="10">The sequence shown here is derived from an EMBL/GenBank/DDBJ whole genome shotgun (WGS) entry which is preliminary data.</text>
</comment>
<evidence type="ECO:0000256" key="7">
    <source>
        <dbReference type="ARBA" id="ARBA00048718"/>
    </source>
</evidence>
<dbReference type="Gene3D" id="2.130.10.10">
    <property type="entry name" value="YVTN repeat-like/Quinoprotein amine dehydrogenase"/>
    <property type="match status" value="3"/>
</dbReference>
<gene>
    <name evidence="10" type="ORF">C1SCF055_LOCUS34056</name>
</gene>
<evidence type="ECO:0000313" key="12">
    <source>
        <dbReference type="Proteomes" id="UP001152797"/>
    </source>
</evidence>
<dbReference type="PANTHER" id="PTHR13720">
    <property type="entry name" value="WD-40 REPEAT PROTEIN"/>
    <property type="match status" value="1"/>
</dbReference>
<comment type="catalytic activity">
    <reaction evidence="7">
        <text>a uridine in tRNA + S-adenosyl-L-methionine = a 3-[(3S)-3-amino-3-carboxypropyl]uridine in tRNA + S-methyl-5'-thioadenosine + H(+)</text>
        <dbReference type="Rhea" id="RHEA:62432"/>
        <dbReference type="Rhea" id="RHEA-COMP:13339"/>
        <dbReference type="Rhea" id="RHEA-COMP:16092"/>
        <dbReference type="ChEBI" id="CHEBI:15378"/>
        <dbReference type="ChEBI" id="CHEBI:17509"/>
        <dbReference type="ChEBI" id="CHEBI:59789"/>
        <dbReference type="ChEBI" id="CHEBI:65315"/>
        <dbReference type="ChEBI" id="CHEBI:82930"/>
        <dbReference type="EC" id="2.5.1.25"/>
    </reaction>
</comment>
<evidence type="ECO:0000313" key="10">
    <source>
        <dbReference type="EMBL" id="CAI4008632.1"/>
    </source>
</evidence>
<dbReference type="PANTHER" id="PTHR13720:SF33">
    <property type="entry name" value="HELP DOMAIN-CONTAINING PROTEIN"/>
    <property type="match status" value="1"/>
</dbReference>
<keyword evidence="5" id="KW-0819">tRNA processing</keyword>
<dbReference type="GO" id="GO:0008033">
    <property type="term" value="P:tRNA processing"/>
    <property type="evidence" value="ECO:0007669"/>
    <property type="project" value="UniProtKB-KW"/>
</dbReference>
<dbReference type="OrthoDB" id="6154712at2759"/>
<evidence type="ECO:0000313" key="11">
    <source>
        <dbReference type="EMBL" id="CAL1162007.1"/>
    </source>
</evidence>
<dbReference type="AlphaFoldDB" id="A0A9P1DF69"/>
<dbReference type="InterPro" id="IPR050630">
    <property type="entry name" value="WD_repeat_EMAP"/>
</dbReference>
<reference evidence="10" key="1">
    <citation type="submission" date="2022-10" db="EMBL/GenBank/DDBJ databases">
        <authorList>
            <person name="Chen Y."/>
            <person name="Dougan E. K."/>
            <person name="Chan C."/>
            <person name="Rhodes N."/>
            <person name="Thang M."/>
        </authorList>
    </citation>
    <scope>NUCLEOTIDE SEQUENCE</scope>
</reference>
<evidence type="ECO:0000256" key="8">
    <source>
        <dbReference type="SAM" id="MobiDB-lite"/>
    </source>
</evidence>
<evidence type="ECO:0000256" key="1">
    <source>
        <dbReference type="ARBA" id="ARBA00012386"/>
    </source>
</evidence>
<dbReference type="SMART" id="SM00320">
    <property type="entry name" value="WD40"/>
    <property type="match status" value="7"/>
</dbReference>
<accession>A0A9P1DF69</accession>
<sequence length="1165" mass="128244">MEASRDPGRDPRSLLSCVNGFHPKALVFVSEKRCAFAAGKLIVEMDVESKKQRSPGSTREWMLKLSEQLRFVQGHSATVTCITHSEQQALGASGQVLRSGAKWAEVLLWDSESLEICACFSFHQAHGFHFLKLLVLSKTVKSWCPSVPTAIEPWPYGRRREKDVFGLEGKKECPWPLGSSRLQLHQELTAVILPQILKDLKAVCSAYKGGAISGIAAAPGSSDLPMLFASYGVQHIKFWRSPRSGRLSQAIEGRRGAFGSDGVPKMILCAVWVSRDRLVAGGNNGEVFFFHGSRAVRKMEPQSSPVACLLPLRESLAVVHGNGMCHFLHGGKTTDVEFSSVAGWPGPRFRTQLVSGAWKDRQLLLSSKTHLIYLDLSNGLPRATCKPLVSQPAAALTSVANHPVAPRIYTAALDGLVRCYDVKDMTQLEQRSFHGSSQGVTCLAISGAADEESSAWLAVGCSDSTLSIMSENSYQYVLRRTLSGSKAKLTCAKFSSVDMSGKHPLWLAVGTDDGCIHTFRFKEPCCRSSAYTGMHTGEEVVSKVATLRGHEAPIVDICFADTLPCNYLISADLSGKELAFDVPMARRLPTMTLVREVPFHPWTLPVGWQMQGCKVDKKLPRVHEISGRQLIAVATDVIKVFPFPCISPPSIHPLRLEGPSAPIASLLFNPMNDSLLASSDTALFVWSWETEAQARLPLSPLRSVQESETPDSRKPQAFTPPPRPRVQVQDDQSRSGIGKPRPKAVGIAKQYLPQNTMLDEGQIDVVSSEFSSNHSIELEGVSSVGKSDLAYLDTVTLFHEQLRSCALLYFLGVTGELCESPGAECACRRQASREENAAGDVLTNDRFPLAFEIASWVWSLQEAVGLRRFHQLSAARRHNETLTQLLALPPEDRAKALATMRAKAVEEEMRAEGKCEKCMMQNQYCICESIQTIRNKSEDELNRWNMRFVVWMHHKERRRASNTGKLLKLVMPDKTDILVHGVAEDDQLLKELIQDSRNHCFVVYPSEDAVPLTALFPATGPTGATGESSAQVAEIVPVAVLIDGTWNQAQRMHKHFEAMQHVVVFPTGQSKFHWRRQSQEGRISTVEAAALVLEELGQSGDGDALRNALAILMDALGRQCHHDTLFNHELPEPTGKKKFALGAKKIQKILPGQRGSSSICDDDLG</sequence>
<dbReference type="GO" id="GO:0005930">
    <property type="term" value="C:axoneme"/>
    <property type="evidence" value="ECO:0007669"/>
    <property type="project" value="UniProtKB-ARBA"/>
</dbReference>
<evidence type="ECO:0000256" key="6">
    <source>
        <dbReference type="ARBA" id="ARBA00022737"/>
    </source>
</evidence>
<dbReference type="InterPro" id="IPR005636">
    <property type="entry name" value="DTW"/>
</dbReference>
<dbReference type="SMART" id="SM01144">
    <property type="entry name" value="DTW"/>
    <property type="match status" value="1"/>
</dbReference>
<dbReference type="Pfam" id="PF03942">
    <property type="entry name" value="DTW"/>
    <property type="match status" value="1"/>
</dbReference>
<organism evidence="10">
    <name type="scientific">Cladocopium goreaui</name>
    <dbReference type="NCBI Taxonomy" id="2562237"/>
    <lineage>
        <taxon>Eukaryota</taxon>
        <taxon>Sar</taxon>
        <taxon>Alveolata</taxon>
        <taxon>Dinophyceae</taxon>
        <taxon>Suessiales</taxon>
        <taxon>Symbiodiniaceae</taxon>
        <taxon>Cladocopium</taxon>
    </lineage>
</organism>
<keyword evidence="4" id="KW-0949">S-adenosyl-L-methionine</keyword>
<evidence type="ECO:0000256" key="4">
    <source>
        <dbReference type="ARBA" id="ARBA00022691"/>
    </source>
</evidence>
<dbReference type="InterPro" id="IPR015943">
    <property type="entry name" value="WD40/YVTN_repeat-like_dom_sf"/>
</dbReference>